<reference evidence="3" key="1">
    <citation type="submission" date="2025-08" db="UniProtKB">
        <authorList>
            <consortium name="RefSeq"/>
        </authorList>
    </citation>
    <scope>IDENTIFICATION</scope>
    <source>
        <tissue evidence="3">Brain</tissue>
    </source>
</reference>
<organism evidence="2 3">
    <name type="scientific">Mustela putorius furo</name>
    <name type="common">European domestic ferret</name>
    <name type="synonym">Mustela furo</name>
    <dbReference type="NCBI Taxonomy" id="9669"/>
    <lineage>
        <taxon>Eukaryota</taxon>
        <taxon>Metazoa</taxon>
        <taxon>Chordata</taxon>
        <taxon>Craniata</taxon>
        <taxon>Vertebrata</taxon>
        <taxon>Euteleostomi</taxon>
        <taxon>Mammalia</taxon>
        <taxon>Eutheria</taxon>
        <taxon>Laurasiatheria</taxon>
        <taxon>Carnivora</taxon>
        <taxon>Caniformia</taxon>
        <taxon>Musteloidea</taxon>
        <taxon>Mustelidae</taxon>
        <taxon>Mustelinae</taxon>
        <taxon>Mustela</taxon>
    </lineage>
</organism>
<feature type="region of interest" description="Disordered" evidence="1">
    <location>
        <begin position="249"/>
        <end position="273"/>
    </location>
</feature>
<dbReference type="RefSeq" id="XP_044935964.1">
    <property type="nucleotide sequence ID" value="XM_045080029.1"/>
</dbReference>
<feature type="compositionally biased region" description="Low complexity" evidence="1">
    <location>
        <begin position="96"/>
        <end position="119"/>
    </location>
</feature>
<protein>
    <submittedName>
        <fullName evidence="3">FERM domain-containing protein 1 isoform X2</fullName>
    </submittedName>
</protein>
<evidence type="ECO:0000256" key="1">
    <source>
        <dbReference type="SAM" id="MobiDB-lite"/>
    </source>
</evidence>
<evidence type="ECO:0000313" key="2">
    <source>
        <dbReference type="Proteomes" id="UP000000715"/>
    </source>
</evidence>
<dbReference type="GeneID" id="101691653"/>
<sequence>MAPRPCRSAGNRPSRDAPASGRKGRMRRLAEPARSLCVSAAQTSSRLQSDSRGDRGTQFHRTCPAASQHPLDAAGAGTPAPASRGPGIWSPSGRCSPSPLIPGLESPLPGGPSSRGSSPQPAPGAVFLPVGQQVARDPRRGAATWASAAQGRPGAPAGDRFGTGGAASFHIRSLRSRDAGDWTLGPDTLGACLGSVGPALALPPASPETSGMILLCGRTPVPFRAVYELGPCAPPGWIAGPTVFGLPLTSPARSARRTGPQGSWGGGHGGGPS</sequence>
<gene>
    <name evidence="3" type="primary">FRMD1</name>
</gene>
<name>A0A8U0V2V3_MUSPF</name>
<keyword evidence="2" id="KW-1185">Reference proteome</keyword>
<accession>A0A8U0V2V3</accession>
<feature type="compositionally biased region" description="Gly residues" evidence="1">
    <location>
        <begin position="262"/>
        <end position="273"/>
    </location>
</feature>
<dbReference type="AlphaFoldDB" id="A0A8U0V2V3"/>
<dbReference type="CTD" id="79981"/>
<proteinExistence type="predicted"/>
<dbReference type="Proteomes" id="UP000000715">
    <property type="component" value="Unplaced"/>
</dbReference>
<evidence type="ECO:0000313" key="3">
    <source>
        <dbReference type="RefSeq" id="XP_044935964.1"/>
    </source>
</evidence>
<feature type="region of interest" description="Disordered" evidence="1">
    <location>
        <begin position="1"/>
        <end position="163"/>
    </location>
</feature>